<evidence type="ECO:0000256" key="4">
    <source>
        <dbReference type="ARBA" id="ARBA00023163"/>
    </source>
</evidence>
<feature type="domain" description="HTH cro/C1-type" evidence="6">
    <location>
        <begin position="5"/>
        <end position="48"/>
    </location>
</feature>
<accession>A0ABQ5UJI5</accession>
<evidence type="ECO:0000313" key="8">
    <source>
        <dbReference type="Proteomes" id="UP001161406"/>
    </source>
</evidence>
<protein>
    <submittedName>
        <fullName evidence="7">Alanine racemase</fullName>
    </submittedName>
</protein>
<dbReference type="InterPro" id="IPR001761">
    <property type="entry name" value="Peripla_BP/Lac1_sug-bd_dom"/>
</dbReference>
<evidence type="ECO:0000259" key="6">
    <source>
        <dbReference type="PROSITE" id="PS50943"/>
    </source>
</evidence>
<dbReference type="PROSITE" id="PS50943">
    <property type="entry name" value="HTH_CROC1"/>
    <property type="match status" value="1"/>
</dbReference>
<evidence type="ECO:0000256" key="3">
    <source>
        <dbReference type="ARBA" id="ARBA00023125"/>
    </source>
</evidence>
<dbReference type="EMBL" id="BSNG01000001">
    <property type="protein sequence ID" value="GLQ11320.1"/>
    <property type="molecule type" value="Genomic_DNA"/>
</dbReference>
<dbReference type="InterPro" id="IPR028082">
    <property type="entry name" value="Peripla_BP_I"/>
</dbReference>
<dbReference type="Pfam" id="PF00532">
    <property type="entry name" value="Peripla_BP_1"/>
    <property type="match status" value="1"/>
</dbReference>
<evidence type="ECO:0000256" key="2">
    <source>
        <dbReference type="ARBA" id="ARBA00023015"/>
    </source>
</evidence>
<dbReference type="PRINTS" id="PR00036">
    <property type="entry name" value="HTHLACI"/>
</dbReference>
<keyword evidence="2" id="KW-0805">Transcription regulation</keyword>
<dbReference type="Pfam" id="PF00356">
    <property type="entry name" value="LacI"/>
    <property type="match status" value="1"/>
</dbReference>
<keyword evidence="3" id="KW-0238">DNA-binding</keyword>
<gene>
    <name evidence="7" type="ORF">GCM10007913_32520</name>
</gene>
<reference evidence="7" key="1">
    <citation type="journal article" date="2014" name="Int. J. Syst. Evol. Microbiol.">
        <title>Complete genome of a new Firmicutes species belonging to the dominant human colonic microbiota ('Ruminococcus bicirculans') reveals two chromosomes and a selective capacity to utilize plant glucans.</title>
        <authorList>
            <consortium name="NISC Comparative Sequencing Program"/>
            <person name="Wegmann U."/>
            <person name="Louis P."/>
            <person name="Goesmann A."/>
            <person name="Henrissat B."/>
            <person name="Duncan S.H."/>
            <person name="Flint H.J."/>
        </authorList>
    </citation>
    <scope>NUCLEOTIDE SEQUENCE</scope>
    <source>
        <strain evidence="7">NBRC 103855</strain>
    </source>
</reference>
<comment type="caution">
    <text evidence="7">The sequence shown here is derived from an EMBL/GenBank/DDBJ whole genome shotgun (WGS) entry which is preliminary data.</text>
</comment>
<organism evidence="7 8">
    <name type="scientific">Devosia yakushimensis</name>
    <dbReference type="NCBI Taxonomy" id="470028"/>
    <lineage>
        <taxon>Bacteria</taxon>
        <taxon>Pseudomonadati</taxon>
        <taxon>Pseudomonadota</taxon>
        <taxon>Alphaproteobacteria</taxon>
        <taxon>Hyphomicrobiales</taxon>
        <taxon>Devosiaceae</taxon>
        <taxon>Devosia</taxon>
    </lineage>
</organism>
<evidence type="ECO:0000313" key="7">
    <source>
        <dbReference type="EMBL" id="GLQ11320.1"/>
    </source>
</evidence>
<sequence length="343" mass="37609">MALVSIKDVARAAGVSDKTVSRVVNREANVHPDTMEKVERAIAELNYVPNLSARLVRTNQSRTIGVMTDLVSTTPYSGEILRGIHDWAKRFNKTVLIIHTGGDPEEEERAWRTFQEHRADGVIYATMFHRDAGLRRDALKLPTVMVNCFSSSDPDLPAIVPDDYGGCVGLIDHLLDLGHRRIAHVRLNPNLKAAHLRLAAYRDTLARRGIEVDETLVAEGMDGEVGKDLNVAFESTLALLKRDEPPSAIFCGNDEIALQVYCAVLSQGLQIPRDVSVVGFDDFQTVSKGLRPQLTTAALPYFRLGYEGAALLETLLGEHDVKGVSVMDCPLVSRGSTGAALER</sequence>
<proteinExistence type="predicted"/>
<dbReference type="PROSITE" id="PS00356">
    <property type="entry name" value="HTH_LACI_1"/>
    <property type="match status" value="1"/>
</dbReference>
<reference evidence="7" key="2">
    <citation type="submission" date="2023-01" db="EMBL/GenBank/DDBJ databases">
        <title>Draft genome sequence of Devosia yakushimensis strain NBRC 103855.</title>
        <authorList>
            <person name="Sun Q."/>
            <person name="Mori K."/>
        </authorList>
    </citation>
    <scope>NUCLEOTIDE SEQUENCE</scope>
    <source>
        <strain evidence="7">NBRC 103855</strain>
    </source>
</reference>
<name>A0ABQ5UJI5_9HYPH</name>
<dbReference type="SUPFAM" id="SSF53822">
    <property type="entry name" value="Periplasmic binding protein-like I"/>
    <property type="match status" value="1"/>
</dbReference>
<evidence type="ECO:0000256" key="1">
    <source>
        <dbReference type="ARBA" id="ARBA00022491"/>
    </source>
</evidence>
<dbReference type="InterPro" id="IPR010982">
    <property type="entry name" value="Lambda_DNA-bd_dom_sf"/>
</dbReference>
<dbReference type="RefSeq" id="WP_284392615.1">
    <property type="nucleotide sequence ID" value="NZ_BSNG01000001.1"/>
</dbReference>
<dbReference type="Proteomes" id="UP001161406">
    <property type="component" value="Unassembled WGS sequence"/>
</dbReference>
<evidence type="ECO:0000259" key="5">
    <source>
        <dbReference type="PROSITE" id="PS50932"/>
    </source>
</evidence>
<dbReference type="InterPro" id="IPR001387">
    <property type="entry name" value="Cro/C1-type_HTH"/>
</dbReference>
<dbReference type="PANTHER" id="PTHR30146">
    <property type="entry name" value="LACI-RELATED TRANSCRIPTIONAL REPRESSOR"/>
    <property type="match status" value="1"/>
</dbReference>
<keyword evidence="4" id="KW-0804">Transcription</keyword>
<keyword evidence="8" id="KW-1185">Reference proteome</keyword>
<dbReference type="SUPFAM" id="SSF47413">
    <property type="entry name" value="lambda repressor-like DNA-binding domains"/>
    <property type="match status" value="1"/>
</dbReference>
<dbReference type="Gene3D" id="3.40.50.2300">
    <property type="match status" value="2"/>
</dbReference>
<dbReference type="Gene3D" id="1.10.260.40">
    <property type="entry name" value="lambda repressor-like DNA-binding domains"/>
    <property type="match status" value="1"/>
</dbReference>
<dbReference type="InterPro" id="IPR000843">
    <property type="entry name" value="HTH_LacI"/>
</dbReference>
<dbReference type="CDD" id="cd01392">
    <property type="entry name" value="HTH_LacI"/>
    <property type="match status" value="1"/>
</dbReference>
<keyword evidence="1" id="KW-0678">Repressor</keyword>
<dbReference type="PANTHER" id="PTHR30146:SF148">
    <property type="entry name" value="HTH-TYPE TRANSCRIPTIONAL REPRESSOR PURR-RELATED"/>
    <property type="match status" value="1"/>
</dbReference>
<dbReference type="CDD" id="cd06288">
    <property type="entry name" value="PBP1_sucrose_transcription_regulator"/>
    <property type="match status" value="1"/>
</dbReference>
<dbReference type="SMART" id="SM00354">
    <property type="entry name" value="HTH_LACI"/>
    <property type="match status" value="1"/>
</dbReference>
<dbReference type="PROSITE" id="PS50932">
    <property type="entry name" value="HTH_LACI_2"/>
    <property type="match status" value="1"/>
</dbReference>
<feature type="domain" description="HTH lacI-type" evidence="5">
    <location>
        <begin position="4"/>
        <end position="58"/>
    </location>
</feature>